<evidence type="ECO:0000313" key="12">
    <source>
        <dbReference type="Proteomes" id="UP000626697"/>
    </source>
</evidence>
<dbReference type="Gene3D" id="1.10.287.950">
    <property type="entry name" value="Methyl-accepting chemotaxis protein"/>
    <property type="match status" value="1"/>
</dbReference>
<dbReference type="PROSITE" id="PS50885">
    <property type="entry name" value="HAMP"/>
    <property type="match status" value="1"/>
</dbReference>
<evidence type="ECO:0000256" key="6">
    <source>
        <dbReference type="PROSITE-ProRule" id="PRU00284"/>
    </source>
</evidence>
<keyword evidence="7" id="KW-0175">Coiled coil</keyword>
<evidence type="ECO:0000256" key="3">
    <source>
        <dbReference type="ARBA" id="ARBA00023136"/>
    </source>
</evidence>
<organism evidence="11 12">
    <name type="scientific">Peribacillus huizhouensis</name>
    <dbReference type="NCBI Taxonomy" id="1501239"/>
    <lineage>
        <taxon>Bacteria</taxon>
        <taxon>Bacillati</taxon>
        <taxon>Bacillota</taxon>
        <taxon>Bacilli</taxon>
        <taxon>Bacillales</taxon>
        <taxon>Bacillaceae</taxon>
        <taxon>Peribacillus</taxon>
    </lineage>
</organism>
<comment type="caution">
    <text evidence="11">The sequence shown here is derived from an EMBL/GenBank/DDBJ whole genome shotgun (WGS) entry which is preliminary data.</text>
</comment>
<accession>A0ABR6CSJ6</accession>
<dbReference type="PROSITE" id="PS50111">
    <property type="entry name" value="CHEMOTAXIS_TRANSDUC_2"/>
    <property type="match status" value="1"/>
</dbReference>
<dbReference type="CDD" id="cd06225">
    <property type="entry name" value="HAMP"/>
    <property type="match status" value="1"/>
</dbReference>
<dbReference type="PANTHER" id="PTHR32089">
    <property type="entry name" value="METHYL-ACCEPTING CHEMOTAXIS PROTEIN MCPB"/>
    <property type="match status" value="1"/>
</dbReference>
<proteinExistence type="inferred from homology"/>
<evidence type="ECO:0000256" key="2">
    <source>
        <dbReference type="ARBA" id="ARBA00022475"/>
    </source>
</evidence>
<evidence type="ECO:0000256" key="4">
    <source>
        <dbReference type="ARBA" id="ARBA00023224"/>
    </source>
</evidence>
<keyword evidence="8" id="KW-1133">Transmembrane helix</keyword>
<keyword evidence="3 8" id="KW-0472">Membrane</keyword>
<evidence type="ECO:0000256" key="5">
    <source>
        <dbReference type="ARBA" id="ARBA00029447"/>
    </source>
</evidence>
<feature type="coiled-coil region" evidence="7">
    <location>
        <begin position="404"/>
        <end position="431"/>
    </location>
</feature>
<dbReference type="Pfam" id="PF00672">
    <property type="entry name" value="HAMP"/>
    <property type="match status" value="1"/>
</dbReference>
<gene>
    <name evidence="11" type="ORF">HNP81_003173</name>
</gene>
<dbReference type="Gene3D" id="1.10.8.500">
    <property type="entry name" value="HAMP domain in histidine kinase"/>
    <property type="match status" value="1"/>
</dbReference>
<dbReference type="Proteomes" id="UP000626697">
    <property type="component" value="Unassembled WGS sequence"/>
</dbReference>
<dbReference type="Pfam" id="PF00015">
    <property type="entry name" value="MCPsignal"/>
    <property type="match status" value="1"/>
</dbReference>
<dbReference type="PANTHER" id="PTHR32089:SF112">
    <property type="entry name" value="LYSOZYME-LIKE PROTEIN-RELATED"/>
    <property type="match status" value="1"/>
</dbReference>
<evidence type="ECO:0000313" key="11">
    <source>
        <dbReference type="EMBL" id="MBA9027881.1"/>
    </source>
</evidence>
<feature type="domain" description="HAMP" evidence="10">
    <location>
        <begin position="72"/>
        <end position="125"/>
    </location>
</feature>
<keyword evidence="2" id="KW-1003">Cell membrane</keyword>
<keyword evidence="4 6" id="KW-0807">Transducer</keyword>
<evidence type="ECO:0000256" key="7">
    <source>
        <dbReference type="SAM" id="Coils"/>
    </source>
</evidence>
<evidence type="ECO:0000256" key="1">
    <source>
        <dbReference type="ARBA" id="ARBA00004236"/>
    </source>
</evidence>
<evidence type="ECO:0000259" key="9">
    <source>
        <dbReference type="PROSITE" id="PS50111"/>
    </source>
</evidence>
<dbReference type="EMBL" id="JACJHX010000010">
    <property type="protein sequence ID" value="MBA9027881.1"/>
    <property type="molecule type" value="Genomic_DNA"/>
</dbReference>
<comment type="subcellular location">
    <subcellularLocation>
        <location evidence="1">Cell membrane</location>
    </subcellularLocation>
</comment>
<reference evidence="11 12" key="1">
    <citation type="submission" date="2020-08" db="EMBL/GenBank/DDBJ databases">
        <title>Genomic Encyclopedia of Type Strains, Phase IV (KMG-IV): sequencing the most valuable type-strain genomes for metagenomic binning, comparative biology and taxonomic classification.</title>
        <authorList>
            <person name="Goeker M."/>
        </authorList>
    </citation>
    <scope>NUCLEOTIDE SEQUENCE [LARGE SCALE GENOMIC DNA]</scope>
    <source>
        <strain evidence="11 12">DSM 105481</strain>
    </source>
</reference>
<dbReference type="RefSeq" id="WP_182503188.1">
    <property type="nucleotide sequence ID" value="NZ_JACJHX010000010.1"/>
</dbReference>
<protein>
    <submittedName>
        <fullName evidence="11">Methyl-accepting chemotaxis protein</fullName>
    </submittedName>
</protein>
<keyword evidence="8" id="KW-0812">Transmembrane</keyword>
<comment type="similarity">
    <text evidence="5">Belongs to the methyl-accepting chemotaxis (MCP) protein family.</text>
</comment>
<sequence length="432" mass="47483">MVEKRKYKFGLRKKIVIFITILALITYSTSGVFLYGLYPLFFDEQFNRTTFTILTLAGGIFWSALLGFFAAGFITKSLQKLEQVALKAAHGDICEDVEISKTDDEIRSLGIAFNYMLYNLRDMVKKIDENFKETNAKVVSISAESSKAAEQAEAIVRTIEEISQGAESSAVSIQNTAEAMEDITLIAEEVQNKANSSSEIAHIMVAELTKSKEVIHSLVTGIQQLAEENQESLIGVKRLEEHAKKVEKIIQLVGDIAAQTNLLALNASIEAARAGEHGLGFAVVAEEVRLLADQSAEAVQGISVLIQNIQLEVQSVVKQIDVQVISANRGAQKGTESNEAIEEMTRTIHNVVEAVQDITILVSRQMEGIQDTSHQSQEVAAIAEETSAGAEEVTAATQDQTKVIENVDRLAIELKEQAEQLKQTITRFRVRV</sequence>
<name>A0ABR6CSJ6_9BACI</name>
<dbReference type="SUPFAM" id="SSF58104">
    <property type="entry name" value="Methyl-accepting chemotaxis protein (MCP) signaling domain"/>
    <property type="match status" value="1"/>
</dbReference>
<evidence type="ECO:0000259" key="10">
    <source>
        <dbReference type="PROSITE" id="PS50885"/>
    </source>
</evidence>
<dbReference type="InterPro" id="IPR003660">
    <property type="entry name" value="HAMP_dom"/>
</dbReference>
<feature type="domain" description="Methyl-accepting transducer" evidence="9">
    <location>
        <begin position="144"/>
        <end position="394"/>
    </location>
</feature>
<dbReference type="InterPro" id="IPR004089">
    <property type="entry name" value="MCPsignal_dom"/>
</dbReference>
<dbReference type="SMART" id="SM00283">
    <property type="entry name" value="MA"/>
    <property type="match status" value="1"/>
</dbReference>
<dbReference type="SMART" id="SM00304">
    <property type="entry name" value="HAMP"/>
    <property type="match status" value="1"/>
</dbReference>
<keyword evidence="12" id="KW-1185">Reference proteome</keyword>
<feature type="transmembrane region" description="Helical" evidence="8">
    <location>
        <begin position="50"/>
        <end position="74"/>
    </location>
</feature>
<feature type="transmembrane region" description="Helical" evidence="8">
    <location>
        <begin position="15"/>
        <end position="38"/>
    </location>
</feature>
<evidence type="ECO:0000256" key="8">
    <source>
        <dbReference type="SAM" id="Phobius"/>
    </source>
</evidence>